<dbReference type="RefSeq" id="YP_009125440.1">
    <property type="nucleotide sequence ID" value="NC_026597.1"/>
</dbReference>
<protein>
    <submittedName>
        <fullName evidence="2">Uncharacterized protein</fullName>
    </submittedName>
</protein>
<organism evidence="2 3">
    <name type="scientific">Mycobacterium phage Sparky</name>
    <dbReference type="NCBI Taxonomy" id="1527493"/>
    <lineage>
        <taxon>Viruses</taxon>
        <taxon>Duplodnaviria</taxon>
        <taxon>Heunggongvirae</taxon>
        <taxon>Uroviricota</taxon>
        <taxon>Caudoviricetes</taxon>
        <taxon>Sparkyvirus</taxon>
        <taxon>Sparkyvirus sparky</taxon>
    </lineage>
</organism>
<reference evidence="2 3" key="1">
    <citation type="submission" date="2014-07" db="EMBL/GenBank/DDBJ databases">
        <authorList>
            <person name="Simmons-Yager K."/>
            <person name="Taylor B.J."/>
            <person name="Thorniley A.J."/>
            <person name="Dasenko M.A."/>
            <person name="Denver D.R."/>
            <person name="Garcia-Ruiz H."/>
            <person name="Hoyer J.S."/>
            <person name="Jogdeo S."/>
            <person name="Sullivan C.M."/>
            <person name="Peterson M.R."/>
            <person name="Rowley E.R."/>
            <person name="Schnitzler C.E."/>
            <person name="Vining K.J."/>
            <person name="Almabruk K.H."/>
            <person name="Banawas S."/>
            <person name="Beatty C."/>
            <person name="Bullock C.J."/>
            <person name="Cappellazzi J.E."/>
            <person name="Chagani S.E."/>
            <person name="Chatterjee P."/>
            <person name="Cram E.D."/>
            <person name="Elorriaga M.E.S.T.E.F.A."/>
            <person name="Esser M."/>
            <person name="Fellows E.J."/>
            <person name="Garcia G.R."/>
            <person name="Gullaba J.M."/>
            <person name="Kinsley M.A."/>
            <person name="Luo F."/>
            <person name="Mcginnis M."/>
            <person name="Paquette C.E."/>
            <person name="Reddekopp R.L."/>
            <person name="Rosen K.L."/>
            <person name="Sahlfeld L.M."/>
            <person name="Vondras A.M."/>
            <person name="Wang J.X."/>
            <person name="Weiss E.S."/>
            <person name="Wernick R."/>
            <person name="Abuelizz H.A."/>
            <person name="Amaro Y."/>
            <person name="Archer C.L."/>
            <person name="Basu A."/>
            <person name="Bellinger M.R."/>
            <person name="Johnson S.F."/>
            <person name="Kitchen S.A."/>
            <person name="Li M."/>
            <person name="Morey-Castro K.E."/>
            <person name="Lavalleur H.J."/>
            <person name="Rangel L.J."/>
            <person name="Ree J.F."/>
            <person name="Shay S.D."/>
            <person name="Sheng Y."/>
            <person name="Smyth J.C."/>
            <person name="Stamm E.A."/>
            <person name="Taylor C.R."/>
            <person name="Vining O.B."/>
            <person name="Wanzeck K.M."/>
            <person name="Watson G."/>
            <person name="Bruck A.J."/>
            <person name="Anders K.R."/>
            <person name="Braun M.A."/>
            <person name="Delesalle V.A."/>
            <person name="Hughes L.E."/>
            <person name="Ware V.C."/>
            <person name="Bradley K.W."/>
            <person name="Barker L.P."/>
            <person name="Asai D.J."/>
            <person name="Bowman C.A."/>
            <person name="Russell D.A."/>
            <person name="Pope W.H."/>
            <person name="Jacobs-Sera D."/>
            <person name="Hendrix R.W."/>
            <person name="Hatfull G.F."/>
        </authorList>
    </citation>
    <scope>NUCLEOTIDE SEQUENCE [LARGE SCALE GENOMIC DNA]</scope>
</reference>
<keyword evidence="3" id="KW-1185">Reference proteome</keyword>
<dbReference type="Proteomes" id="UP000028659">
    <property type="component" value="Genome"/>
</dbReference>
<dbReference type="GeneID" id="23680228"/>
<accession>A0A076GDU7</accession>
<dbReference type="KEGG" id="vg:23680228"/>
<sequence length="78" mass="8494">MNNPLAEDDSEDEPHGEYPDLPARSGVTAVLRAADAITAADEHARNLQAAVSDIRIWCSRKHTVGAIEILNILKSHHV</sequence>
<proteinExistence type="predicted"/>
<gene>
    <name evidence="2" type="primary">61</name>
    <name evidence="2" type="ORF">PBI_SPARKY_61</name>
</gene>
<feature type="compositionally biased region" description="Acidic residues" evidence="1">
    <location>
        <begin position="1"/>
        <end position="12"/>
    </location>
</feature>
<evidence type="ECO:0000256" key="1">
    <source>
        <dbReference type="SAM" id="MobiDB-lite"/>
    </source>
</evidence>
<evidence type="ECO:0000313" key="3">
    <source>
        <dbReference type="Proteomes" id="UP000028659"/>
    </source>
</evidence>
<name>A0A076GDU7_9CAUD</name>
<dbReference type="EMBL" id="KM083128">
    <property type="protein sequence ID" value="AII28205.1"/>
    <property type="molecule type" value="Genomic_DNA"/>
</dbReference>
<feature type="region of interest" description="Disordered" evidence="1">
    <location>
        <begin position="1"/>
        <end position="23"/>
    </location>
</feature>
<evidence type="ECO:0000313" key="2">
    <source>
        <dbReference type="EMBL" id="AII28205.1"/>
    </source>
</evidence>